<dbReference type="EMBL" id="JAVDWW010000009">
    <property type="protein sequence ID" value="MDR7171439.1"/>
    <property type="molecule type" value="Genomic_DNA"/>
</dbReference>
<gene>
    <name evidence="1" type="ORF">J2W56_005199</name>
</gene>
<protein>
    <submittedName>
        <fullName evidence="1">Uncharacterized protein</fullName>
    </submittedName>
</protein>
<proteinExistence type="predicted"/>
<organism evidence="1 2">
    <name type="scientific">Nocardia kruczakiae</name>
    <dbReference type="NCBI Taxonomy" id="261477"/>
    <lineage>
        <taxon>Bacteria</taxon>
        <taxon>Bacillati</taxon>
        <taxon>Actinomycetota</taxon>
        <taxon>Actinomycetes</taxon>
        <taxon>Mycobacteriales</taxon>
        <taxon>Nocardiaceae</taxon>
        <taxon>Nocardia</taxon>
    </lineage>
</organism>
<evidence type="ECO:0000313" key="1">
    <source>
        <dbReference type="EMBL" id="MDR7171439.1"/>
    </source>
</evidence>
<sequence length="47" mass="5025">MRRLGDPVSRRADAAVLDYLRSGLAVGMRLPDATDPTLSTVRVVAKG</sequence>
<keyword evidence="2" id="KW-1185">Reference proteome</keyword>
<reference evidence="1 2" key="1">
    <citation type="submission" date="2023-07" db="EMBL/GenBank/DDBJ databases">
        <title>Sorghum-associated microbial communities from plants grown in Nebraska, USA.</title>
        <authorList>
            <person name="Schachtman D."/>
        </authorList>
    </citation>
    <scope>NUCLEOTIDE SEQUENCE [LARGE SCALE GENOMIC DNA]</scope>
    <source>
        <strain evidence="1 2">4272</strain>
    </source>
</reference>
<dbReference type="RefSeq" id="WP_310406638.1">
    <property type="nucleotide sequence ID" value="NZ_JAVDWW010000009.1"/>
</dbReference>
<accession>A0ABU1XM68</accession>
<comment type="caution">
    <text evidence="1">The sequence shown here is derived from an EMBL/GenBank/DDBJ whole genome shotgun (WGS) entry which is preliminary data.</text>
</comment>
<evidence type="ECO:0000313" key="2">
    <source>
        <dbReference type="Proteomes" id="UP001251217"/>
    </source>
</evidence>
<name>A0ABU1XM68_9NOCA</name>
<dbReference type="Proteomes" id="UP001251217">
    <property type="component" value="Unassembled WGS sequence"/>
</dbReference>